<sequence length="290" mass="31190">MPRPEPAAWRFAAIGTAWQIDTAEPIARDVAAAVTARIDDFDAVWSRFRSDSVVSRIAVEGGTWVLDPDSRALLDLYVALHEVTDGAVTPLVGRTLADLGYDETYSLRPVAVPAAVPAWDSIEWSYPSLVTREPVLLDVGAAGKGHLVDLVAGVLMSHGAEDFTIDASGDLLHRLGDPLRVALEHPGDVTRAIGIAELSHGQALCASATNRRAWGDGLHHVLDGRTGRPTRDIVATWVVADSCLLADGLATAHFLADPARLVSRFDHEFVRMHADGRVEQSPNFPGEVFS</sequence>
<keyword evidence="5 11" id="KW-0808">Transferase</keyword>
<keyword evidence="6" id="KW-0479">Metal-binding</keyword>
<dbReference type="Pfam" id="PF02424">
    <property type="entry name" value="ApbE"/>
    <property type="match status" value="1"/>
</dbReference>
<dbReference type="InterPro" id="IPR024932">
    <property type="entry name" value="ApbE"/>
</dbReference>
<evidence type="ECO:0000256" key="2">
    <source>
        <dbReference type="ARBA" id="ARBA00011955"/>
    </source>
</evidence>
<evidence type="ECO:0000256" key="8">
    <source>
        <dbReference type="ARBA" id="ARBA00022842"/>
    </source>
</evidence>
<evidence type="ECO:0000256" key="6">
    <source>
        <dbReference type="ARBA" id="ARBA00022723"/>
    </source>
</evidence>
<evidence type="ECO:0000256" key="10">
    <source>
        <dbReference type="ARBA" id="ARBA00048540"/>
    </source>
</evidence>
<keyword evidence="12" id="KW-1185">Reference proteome</keyword>
<dbReference type="EC" id="2.7.1.180" evidence="2"/>
<dbReference type="RefSeq" id="WP_149690096.1">
    <property type="nucleotide sequence ID" value="NZ_SDPQ02000003.1"/>
</dbReference>
<dbReference type="PANTHER" id="PTHR30040">
    <property type="entry name" value="THIAMINE BIOSYNTHESIS LIPOPROTEIN APBE"/>
    <property type="match status" value="1"/>
</dbReference>
<dbReference type="InterPro" id="IPR003374">
    <property type="entry name" value="ApbE-like_sf"/>
</dbReference>
<keyword evidence="7" id="KW-0274">FAD</keyword>
<evidence type="ECO:0000256" key="3">
    <source>
        <dbReference type="ARBA" id="ARBA00016337"/>
    </source>
</evidence>
<dbReference type="GO" id="GO:0016740">
    <property type="term" value="F:transferase activity"/>
    <property type="evidence" value="ECO:0007669"/>
    <property type="project" value="UniProtKB-KW"/>
</dbReference>
<dbReference type="Proteomes" id="UP000380867">
    <property type="component" value="Unassembled WGS sequence"/>
</dbReference>
<comment type="caution">
    <text evidence="11">The sequence shown here is derived from an EMBL/GenBank/DDBJ whole genome shotgun (WGS) entry which is preliminary data.</text>
</comment>
<evidence type="ECO:0000256" key="7">
    <source>
        <dbReference type="ARBA" id="ARBA00022827"/>
    </source>
</evidence>
<protein>
    <recommendedName>
        <fullName evidence="3">FAD:protein FMN transferase</fullName>
        <ecNumber evidence="2">2.7.1.180</ecNumber>
    </recommendedName>
    <alternativeName>
        <fullName evidence="9">Flavin transferase</fullName>
    </alternativeName>
</protein>
<evidence type="ECO:0000313" key="11">
    <source>
        <dbReference type="EMBL" id="KAA1395431.1"/>
    </source>
</evidence>
<keyword evidence="8" id="KW-0460">Magnesium</keyword>
<name>A0A5M4FAR5_9ACTN</name>
<evidence type="ECO:0000256" key="4">
    <source>
        <dbReference type="ARBA" id="ARBA00022630"/>
    </source>
</evidence>
<gene>
    <name evidence="11" type="ORF">ESP70_014840</name>
</gene>
<evidence type="ECO:0000313" key="12">
    <source>
        <dbReference type="Proteomes" id="UP000380867"/>
    </source>
</evidence>
<comment type="cofactor">
    <cofactor evidence="1">
        <name>Mg(2+)</name>
        <dbReference type="ChEBI" id="CHEBI:18420"/>
    </cofactor>
</comment>
<keyword evidence="4" id="KW-0285">Flavoprotein</keyword>
<accession>A0A5M4FAR5</accession>
<evidence type="ECO:0000256" key="1">
    <source>
        <dbReference type="ARBA" id="ARBA00001946"/>
    </source>
</evidence>
<dbReference type="EMBL" id="SDPQ02000003">
    <property type="protein sequence ID" value="KAA1395431.1"/>
    <property type="molecule type" value="Genomic_DNA"/>
</dbReference>
<reference evidence="11" key="1">
    <citation type="submission" date="2019-09" db="EMBL/GenBank/DDBJ databases">
        <authorList>
            <person name="Li J."/>
        </authorList>
    </citation>
    <scope>NUCLEOTIDE SEQUENCE [LARGE SCALE GENOMIC DNA]</scope>
    <source>
        <strain evidence="11">JCM 14732</strain>
    </source>
</reference>
<organism evidence="11 12">
    <name type="scientific">Aeromicrobium ginsengisoli</name>
    <dbReference type="NCBI Taxonomy" id="363867"/>
    <lineage>
        <taxon>Bacteria</taxon>
        <taxon>Bacillati</taxon>
        <taxon>Actinomycetota</taxon>
        <taxon>Actinomycetes</taxon>
        <taxon>Propionibacteriales</taxon>
        <taxon>Nocardioidaceae</taxon>
        <taxon>Aeromicrobium</taxon>
    </lineage>
</organism>
<comment type="catalytic activity">
    <reaction evidence="10">
        <text>L-threonyl-[protein] + FAD = FMN-L-threonyl-[protein] + AMP + H(+)</text>
        <dbReference type="Rhea" id="RHEA:36847"/>
        <dbReference type="Rhea" id="RHEA-COMP:11060"/>
        <dbReference type="Rhea" id="RHEA-COMP:11061"/>
        <dbReference type="ChEBI" id="CHEBI:15378"/>
        <dbReference type="ChEBI" id="CHEBI:30013"/>
        <dbReference type="ChEBI" id="CHEBI:57692"/>
        <dbReference type="ChEBI" id="CHEBI:74257"/>
        <dbReference type="ChEBI" id="CHEBI:456215"/>
        <dbReference type="EC" id="2.7.1.180"/>
    </reaction>
</comment>
<evidence type="ECO:0000256" key="5">
    <source>
        <dbReference type="ARBA" id="ARBA00022679"/>
    </source>
</evidence>
<dbReference type="OrthoDB" id="3728306at2"/>
<evidence type="ECO:0000256" key="9">
    <source>
        <dbReference type="ARBA" id="ARBA00031306"/>
    </source>
</evidence>
<dbReference type="SUPFAM" id="SSF143631">
    <property type="entry name" value="ApbE-like"/>
    <property type="match status" value="1"/>
</dbReference>
<dbReference type="Gene3D" id="3.10.520.10">
    <property type="entry name" value="ApbE-like domains"/>
    <property type="match status" value="1"/>
</dbReference>
<dbReference type="AlphaFoldDB" id="A0A5M4FAR5"/>
<proteinExistence type="predicted"/>
<dbReference type="PANTHER" id="PTHR30040:SF2">
    <property type="entry name" value="FAD:PROTEIN FMN TRANSFERASE"/>
    <property type="match status" value="1"/>
</dbReference>
<dbReference type="GO" id="GO:0046872">
    <property type="term" value="F:metal ion binding"/>
    <property type="evidence" value="ECO:0007669"/>
    <property type="project" value="UniProtKB-KW"/>
</dbReference>